<feature type="domain" description="HTH lysR-type" evidence="5">
    <location>
        <begin position="6"/>
        <end position="63"/>
    </location>
</feature>
<sequence>MDVWELNLRHLRAVLKIAELGTVSAATSAVNLSQPAITQALGRLEAALQVPLFERRHDGMVPTHAGQILRSRISAALLHVRSPHVTMSRLRALLALSDSGSYAGASQETGLSLPSIHRAVNDLALALRRPLVVRRGKHVVMTETGAQFAREFRLAVVELEAGLSEIQALRGHETRRIAIGAMPLSRARILPLAVARFHARRPQVRLTIVEGSRAELVEPLRNGSLDVMVGALRSPLVETDLEQRTLFEDVPVFLGRHDHPLVGTAPEAADLARYPFCLPARGTPLRDSFERYFESHGQSPQVPLESGSVMMIRQVMMDSDFLTLLSRDQVPVELEAKWLSQVAQLPAQFHRVIGMTTRHSLRPTTVQEEFFADLEQAAHEIATGTKTR</sequence>
<dbReference type="RefSeq" id="WP_243800673.1">
    <property type="nucleotide sequence ID" value="NZ_JALHAT010000022.1"/>
</dbReference>
<dbReference type="InterPro" id="IPR036388">
    <property type="entry name" value="WH-like_DNA-bd_sf"/>
</dbReference>
<dbReference type="PROSITE" id="PS50931">
    <property type="entry name" value="HTH_LYSR"/>
    <property type="match status" value="2"/>
</dbReference>
<evidence type="ECO:0000313" key="7">
    <source>
        <dbReference type="Proteomes" id="UP001162802"/>
    </source>
</evidence>
<evidence type="ECO:0000256" key="4">
    <source>
        <dbReference type="ARBA" id="ARBA00023163"/>
    </source>
</evidence>
<keyword evidence="4" id="KW-0804">Transcription</keyword>
<dbReference type="InterPro" id="IPR005119">
    <property type="entry name" value="LysR_subst-bd"/>
</dbReference>
<dbReference type="Pfam" id="PF03466">
    <property type="entry name" value="LysR_substrate"/>
    <property type="match status" value="1"/>
</dbReference>
<gene>
    <name evidence="6" type="ORF">MTR65_12520</name>
</gene>
<comment type="similarity">
    <text evidence="1">Belongs to the LysR transcriptional regulatory family.</text>
</comment>
<keyword evidence="7" id="KW-1185">Reference proteome</keyword>
<dbReference type="EMBL" id="JALHAT010000022">
    <property type="protein sequence ID" value="MCJ1961510.1"/>
    <property type="molecule type" value="Genomic_DNA"/>
</dbReference>
<proteinExistence type="inferred from homology"/>
<dbReference type="Pfam" id="PF00126">
    <property type="entry name" value="HTH_1"/>
    <property type="match status" value="2"/>
</dbReference>
<evidence type="ECO:0000259" key="5">
    <source>
        <dbReference type="PROSITE" id="PS50931"/>
    </source>
</evidence>
<dbReference type="PRINTS" id="PR00039">
    <property type="entry name" value="HTHLYSR"/>
</dbReference>
<dbReference type="SUPFAM" id="SSF53850">
    <property type="entry name" value="Periplasmic binding protein-like II"/>
    <property type="match status" value="1"/>
</dbReference>
<dbReference type="InterPro" id="IPR000847">
    <property type="entry name" value="LysR_HTH_N"/>
</dbReference>
<evidence type="ECO:0000256" key="1">
    <source>
        <dbReference type="ARBA" id="ARBA00009437"/>
    </source>
</evidence>
<dbReference type="Gene3D" id="3.40.190.290">
    <property type="match status" value="1"/>
</dbReference>
<accession>A0ABT0AE78</accession>
<comment type="caution">
    <text evidence="6">The sequence shown here is derived from an EMBL/GenBank/DDBJ whole genome shotgun (WGS) entry which is preliminary data.</text>
</comment>
<reference evidence="6" key="1">
    <citation type="submission" date="2022-03" db="EMBL/GenBank/DDBJ databases">
        <title>Identification of a novel bacterium isolated from mangrove sediments.</title>
        <authorList>
            <person name="Pan X."/>
        </authorList>
    </citation>
    <scope>NUCLEOTIDE SEQUENCE</scope>
    <source>
        <strain evidence="6">B2637</strain>
    </source>
</reference>
<dbReference type="PANTHER" id="PTHR30126:SF98">
    <property type="entry name" value="HTH-TYPE TRANSCRIPTIONAL ACTIVATOR BAUR"/>
    <property type="match status" value="1"/>
</dbReference>
<protein>
    <submittedName>
        <fullName evidence="6">LysR substrate-binding domain-containing protein</fullName>
    </submittedName>
</protein>
<evidence type="ECO:0000256" key="2">
    <source>
        <dbReference type="ARBA" id="ARBA00023015"/>
    </source>
</evidence>
<dbReference type="Gene3D" id="1.10.10.10">
    <property type="entry name" value="Winged helix-like DNA-binding domain superfamily/Winged helix DNA-binding domain"/>
    <property type="match status" value="2"/>
</dbReference>
<name>A0ABT0AE78_9SPHN</name>
<feature type="domain" description="HTH lysR-type" evidence="5">
    <location>
        <begin position="85"/>
        <end position="142"/>
    </location>
</feature>
<dbReference type="InterPro" id="IPR036390">
    <property type="entry name" value="WH_DNA-bd_sf"/>
</dbReference>
<dbReference type="Proteomes" id="UP001162802">
    <property type="component" value="Unassembled WGS sequence"/>
</dbReference>
<organism evidence="6 7">
    <name type="scientific">Novosphingobium mangrovi</name>
    <name type="common">ex Hu et al. 2023</name>
    <dbReference type="NCBI Taxonomy" id="2930094"/>
    <lineage>
        <taxon>Bacteria</taxon>
        <taxon>Pseudomonadati</taxon>
        <taxon>Pseudomonadota</taxon>
        <taxon>Alphaproteobacteria</taxon>
        <taxon>Sphingomonadales</taxon>
        <taxon>Sphingomonadaceae</taxon>
        <taxon>Novosphingobium</taxon>
    </lineage>
</organism>
<keyword evidence="3" id="KW-0238">DNA-binding</keyword>
<evidence type="ECO:0000256" key="3">
    <source>
        <dbReference type="ARBA" id="ARBA00023125"/>
    </source>
</evidence>
<dbReference type="PANTHER" id="PTHR30126">
    <property type="entry name" value="HTH-TYPE TRANSCRIPTIONAL REGULATOR"/>
    <property type="match status" value="1"/>
</dbReference>
<dbReference type="SUPFAM" id="SSF46785">
    <property type="entry name" value="Winged helix' DNA-binding domain"/>
    <property type="match status" value="2"/>
</dbReference>
<keyword evidence="2" id="KW-0805">Transcription regulation</keyword>
<evidence type="ECO:0000313" key="6">
    <source>
        <dbReference type="EMBL" id="MCJ1961510.1"/>
    </source>
</evidence>